<proteinExistence type="predicted"/>
<dbReference type="PRINTS" id="PR00111">
    <property type="entry name" value="ABHYDROLASE"/>
</dbReference>
<sequence>MTAVEVHAVVEGPAGAPVLLLSNSLGSDLSMWDPQVPALTEHFRVVRYDTRGHGRSPSVPGEATIDDLADDVVALLDRLGVDRAHVAGVSIGGMTGLRLAVRDPQRVLTLAVLCSSAHTGNPDSWADRARTVRAEGTGAIAEPVVSRWLTPPYAAAHPDLVARLRAMITAADDEGYAGCCAAIAGMDQRRDLHRITAPTLVVSGAEDQAVPPEHQQLIADGVPGARLLTLSPAAHLANLEQPEQVSRALIAHAIGGTP</sequence>
<reference evidence="2 3" key="1">
    <citation type="submission" date="2014-07" db="EMBL/GenBank/DDBJ databases">
        <title>Biosystematic studies on Modestobacter strains isolated from extreme hyper-arid desert soil and from historic building.</title>
        <authorList>
            <person name="Bukarasam K."/>
            <person name="Bull A."/>
            <person name="Girard G."/>
            <person name="van Wezel G."/>
            <person name="Goodfellow M."/>
        </authorList>
    </citation>
    <scope>NUCLEOTIDE SEQUENCE [LARGE SCALE GENOMIC DNA]</scope>
    <source>
        <strain evidence="2 3">KNN45-2b</strain>
    </source>
</reference>
<evidence type="ECO:0000313" key="3">
    <source>
        <dbReference type="Proteomes" id="UP000029713"/>
    </source>
</evidence>
<organism evidence="2 3">
    <name type="scientific">Modestobacter caceresii</name>
    <dbReference type="NCBI Taxonomy" id="1522368"/>
    <lineage>
        <taxon>Bacteria</taxon>
        <taxon>Bacillati</taxon>
        <taxon>Actinomycetota</taxon>
        <taxon>Actinomycetes</taxon>
        <taxon>Geodermatophilales</taxon>
        <taxon>Geodermatophilaceae</taxon>
        <taxon>Modestobacter</taxon>
    </lineage>
</organism>
<feature type="domain" description="AB hydrolase-1" evidence="1">
    <location>
        <begin position="17"/>
        <end position="241"/>
    </location>
</feature>
<gene>
    <name evidence="2" type="ORF">IN07_04380</name>
</gene>
<dbReference type="NCBIfam" id="TIGR02427">
    <property type="entry name" value="protocat_pcaD"/>
    <property type="match status" value="1"/>
</dbReference>
<dbReference type="GO" id="GO:0046503">
    <property type="term" value="P:glycerolipid catabolic process"/>
    <property type="evidence" value="ECO:0007669"/>
    <property type="project" value="TreeGrafter"/>
</dbReference>
<dbReference type="PANTHER" id="PTHR43433:SF5">
    <property type="entry name" value="AB HYDROLASE-1 DOMAIN-CONTAINING PROTEIN"/>
    <property type="match status" value="1"/>
</dbReference>
<dbReference type="InterPro" id="IPR000073">
    <property type="entry name" value="AB_hydrolase_1"/>
</dbReference>
<dbReference type="InterPro" id="IPR050471">
    <property type="entry name" value="AB_hydrolase"/>
</dbReference>
<dbReference type="GO" id="GO:0047570">
    <property type="term" value="F:3-oxoadipate enol-lactonase activity"/>
    <property type="evidence" value="ECO:0007669"/>
    <property type="project" value="InterPro"/>
</dbReference>
<dbReference type="GO" id="GO:0004806">
    <property type="term" value="F:triacylglycerol lipase activity"/>
    <property type="evidence" value="ECO:0007669"/>
    <property type="project" value="TreeGrafter"/>
</dbReference>
<comment type="caution">
    <text evidence="2">The sequence shown here is derived from an EMBL/GenBank/DDBJ whole genome shotgun (WGS) entry which is preliminary data.</text>
</comment>
<evidence type="ECO:0000259" key="1">
    <source>
        <dbReference type="Pfam" id="PF00561"/>
    </source>
</evidence>
<protein>
    <submittedName>
        <fullName evidence="2">Adhesin</fullName>
    </submittedName>
</protein>
<name>A0A098YB83_9ACTN</name>
<keyword evidence="3" id="KW-1185">Reference proteome</keyword>
<accession>A0A098YB83</accession>
<dbReference type="Pfam" id="PF00561">
    <property type="entry name" value="Abhydrolase_1"/>
    <property type="match status" value="1"/>
</dbReference>
<dbReference type="Proteomes" id="UP000029713">
    <property type="component" value="Unassembled WGS sequence"/>
</dbReference>
<dbReference type="OrthoDB" id="3396704at2"/>
<dbReference type="InterPro" id="IPR029058">
    <property type="entry name" value="AB_hydrolase_fold"/>
</dbReference>
<dbReference type="EMBL" id="JPMX01000012">
    <property type="protein sequence ID" value="KGH48083.1"/>
    <property type="molecule type" value="Genomic_DNA"/>
</dbReference>
<dbReference type="STRING" id="1522368.IN07_04380"/>
<dbReference type="AlphaFoldDB" id="A0A098YB83"/>
<dbReference type="RefSeq" id="WP_036333885.1">
    <property type="nucleotide sequence ID" value="NZ_JPMX01000012.1"/>
</dbReference>
<dbReference type="PANTHER" id="PTHR43433">
    <property type="entry name" value="HYDROLASE, ALPHA/BETA FOLD FAMILY PROTEIN"/>
    <property type="match status" value="1"/>
</dbReference>
<dbReference type="SUPFAM" id="SSF53474">
    <property type="entry name" value="alpha/beta-Hydrolases"/>
    <property type="match status" value="1"/>
</dbReference>
<dbReference type="InterPro" id="IPR026968">
    <property type="entry name" value="PcaD/CatD"/>
</dbReference>
<evidence type="ECO:0000313" key="2">
    <source>
        <dbReference type="EMBL" id="KGH48083.1"/>
    </source>
</evidence>
<dbReference type="ESTHER" id="9acto-a0a098yb83">
    <property type="family name" value="Carboxymethylbutenolide_lactonase"/>
</dbReference>
<dbReference type="Gene3D" id="3.40.50.1820">
    <property type="entry name" value="alpha/beta hydrolase"/>
    <property type="match status" value="1"/>
</dbReference>
<dbReference type="GO" id="GO:0042952">
    <property type="term" value="P:beta-ketoadipate pathway"/>
    <property type="evidence" value="ECO:0007669"/>
    <property type="project" value="InterPro"/>
</dbReference>